<dbReference type="InterPro" id="IPR021243">
    <property type="entry name" value="DUF2804"/>
</dbReference>
<dbReference type="Pfam" id="PF10974">
    <property type="entry name" value="DUF2804"/>
    <property type="match status" value="1"/>
</dbReference>
<dbReference type="RefSeq" id="WP_212594061.1">
    <property type="nucleotide sequence ID" value="NZ_CP073587.1"/>
</dbReference>
<gene>
    <name evidence="1" type="ORF">KDN34_12340</name>
</gene>
<accession>A0ABX7YRT7</accession>
<dbReference type="EMBL" id="CP073587">
    <property type="protein sequence ID" value="QUN05011.1"/>
    <property type="molecule type" value="Genomic_DNA"/>
</dbReference>
<evidence type="ECO:0000313" key="1">
    <source>
        <dbReference type="EMBL" id="QUN05011.1"/>
    </source>
</evidence>
<dbReference type="PANTHER" id="PTHR35868">
    <property type="entry name" value="DUF2804 DOMAIN-CONTAINING PROTEIN-RELATED"/>
    <property type="match status" value="1"/>
</dbReference>
<sequence length="353" mass="40057">MWTEESSPVKNPASGVFTRESPPTLVVGGMPVYGHFDGMVHSLGLRNFRLTDEMDRPLSGLQQRMQFRQQEFVSIHSRRYMLGLGLMASGFANSGFCYLYDLVFGKLYHKQWQWPLSLSEKLAHSPWQGTSSAKGIKIKRENGLWHLTLALSVQGVEISAQLSLEPRALSLPMTLCCPNGYNGWGYAQQHSGLKLKGALSINHEPQPLSRAMGGYGFWAGYASGQNRWRWACINGEPNGVPIALNLACGINDTGSCQNVLWQDGARHLLTPVHFNVDHRPAREGRWRIWSEREELDLWFTPTNHVQHRQKGLRTRVLRRHYMGVFDGWVRDGSGQQQPIKQQLGIAEDFFARW</sequence>
<dbReference type="Proteomes" id="UP000679575">
    <property type="component" value="Chromosome"/>
</dbReference>
<keyword evidence="2" id="KW-1185">Reference proteome</keyword>
<protein>
    <submittedName>
        <fullName evidence="1">DUF2804 family protein</fullName>
    </submittedName>
</protein>
<organism evidence="1 2">
    <name type="scientific">Shewanella yunxiaonensis</name>
    <dbReference type="NCBI Taxonomy" id="2829809"/>
    <lineage>
        <taxon>Bacteria</taxon>
        <taxon>Pseudomonadati</taxon>
        <taxon>Pseudomonadota</taxon>
        <taxon>Gammaproteobacteria</taxon>
        <taxon>Alteromonadales</taxon>
        <taxon>Shewanellaceae</taxon>
        <taxon>Shewanella</taxon>
    </lineage>
</organism>
<dbReference type="PANTHER" id="PTHR35868:SF4">
    <property type="entry name" value="DUF2804 DOMAIN-CONTAINING PROTEIN"/>
    <property type="match status" value="1"/>
</dbReference>
<proteinExistence type="predicted"/>
<name>A0ABX7YRT7_9GAMM</name>
<reference evidence="1 2" key="1">
    <citation type="submission" date="2021-04" db="EMBL/GenBank/DDBJ databases">
        <title>Novel species identification of genus Shewanella.</title>
        <authorList>
            <person name="Liu G."/>
        </authorList>
    </citation>
    <scope>NUCLEOTIDE SEQUENCE [LARGE SCALE GENOMIC DNA]</scope>
    <source>
        <strain evidence="1 2">FJAT-54481</strain>
    </source>
</reference>
<evidence type="ECO:0000313" key="2">
    <source>
        <dbReference type="Proteomes" id="UP000679575"/>
    </source>
</evidence>